<dbReference type="AlphaFoldDB" id="A0A314Z297"/>
<feature type="signal peptide" evidence="2">
    <location>
        <begin position="1"/>
        <end position="25"/>
    </location>
</feature>
<dbReference type="STRING" id="2094558.A0A314Z297"/>
<keyword evidence="4" id="KW-1185">Reference proteome</keyword>
<comment type="caution">
    <text evidence="3">The sequence shown here is derived from an EMBL/GenBank/DDBJ whole genome shotgun (WGS) entry which is preliminary data.</text>
</comment>
<dbReference type="InterPro" id="IPR035513">
    <property type="entry name" value="Invertase/methylesterase_inhib"/>
</dbReference>
<proteinExistence type="predicted"/>
<dbReference type="SUPFAM" id="SSF101148">
    <property type="entry name" value="Plant invertase/pectin methylesterase inhibitor"/>
    <property type="match status" value="1"/>
</dbReference>
<feature type="region of interest" description="Disordered" evidence="1">
    <location>
        <begin position="61"/>
        <end position="94"/>
    </location>
</feature>
<name>A0A314Z297_PRUYE</name>
<dbReference type="OrthoDB" id="841681at2759"/>
<organism evidence="3 4">
    <name type="scientific">Prunus yedoensis var. nudiflora</name>
    <dbReference type="NCBI Taxonomy" id="2094558"/>
    <lineage>
        <taxon>Eukaryota</taxon>
        <taxon>Viridiplantae</taxon>
        <taxon>Streptophyta</taxon>
        <taxon>Embryophyta</taxon>
        <taxon>Tracheophyta</taxon>
        <taxon>Spermatophyta</taxon>
        <taxon>Magnoliopsida</taxon>
        <taxon>eudicotyledons</taxon>
        <taxon>Gunneridae</taxon>
        <taxon>Pentapetalae</taxon>
        <taxon>rosids</taxon>
        <taxon>fabids</taxon>
        <taxon>Rosales</taxon>
        <taxon>Rosaceae</taxon>
        <taxon>Amygdaloideae</taxon>
        <taxon>Amygdaleae</taxon>
        <taxon>Prunus</taxon>
    </lineage>
</organism>
<dbReference type="Proteomes" id="UP000250321">
    <property type="component" value="Unassembled WGS sequence"/>
</dbReference>
<evidence type="ECO:0000313" key="3">
    <source>
        <dbReference type="EMBL" id="PQQ14395.1"/>
    </source>
</evidence>
<feature type="chain" id="PRO_5016443305" evidence="2">
    <location>
        <begin position="26"/>
        <end position="94"/>
    </location>
</feature>
<sequence>MNPIAAAAFVFLSTLSVLQFVLVAGHESQSTNGGSKAGVVNVNLIQQACQHAPQKDLCINTLKNDPNSKGADLTGSPTSPSGSPAHMPLKSTRT</sequence>
<accession>A0A314Z297</accession>
<reference evidence="3 4" key="1">
    <citation type="submission" date="2018-02" db="EMBL/GenBank/DDBJ databases">
        <title>Draft genome of wild Prunus yedoensis var. nudiflora.</title>
        <authorList>
            <person name="Baek S."/>
            <person name="Kim J.-H."/>
            <person name="Choi K."/>
            <person name="Kim G.-B."/>
            <person name="Cho A."/>
            <person name="Jang H."/>
            <person name="Shin C.-H."/>
            <person name="Yu H.-J."/>
            <person name="Mun J.-H."/>
        </authorList>
    </citation>
    <scope>NUCLEOTIDE SEQUENCE [LARGE SCALE GENOMIC DNA]</scope>
    <source>
        <strain evidence="4">cv. Jeju island</strain>
        <tissue evidence="3">Leaf</tissue>
    </source>
</reference>
<evidence type="ECO:0000256" key="1">
    <source>
        <dbReference type="SAM" id="MobiDB-lite"/>
    </source>
</evidence>
<protein>
    <submittedName>
        <fullName evidence="3">Pectinesterase inhibitor isoform X2</fullName>
    </submittedName>
</protein>
<dbReference type="EMBL" id="PJQY01000261">
    <property type="protein sequence ID" value="PQQ14395.1"/>
    <property type="molecule type" value="Genomic_DNA"/>
</dbReference>
<evidence type="ECO:0000313" key="4">
    <source>
        <dbReference type="Proteomes" id="UP000250321"/>
    </source>
</evidence>
<feature type="compositionally biased region" description="Low complexity" evidence="1">
    <location>
        <begin position="74"/>
        <end position="84"/>
    </location>
</feature>
<dbReference type="Gene3D" id="1.20.140.40">
    <property type="entry name" value="Invertase/pectin methylesterase inhibitor family protein"/>
    <property type="match status" value="1"/>
</dbReference>
<evidence type="ECO:0000256" key="2">
    <source>
        <dbReference type="SAM" id="SignalP"/>
    </source>
</evidence>
<gene>
    <name evidence="3" type="ORF">Pyn_39011</name>
</gene>
<keyword evidence="2" id="KW-0732">Signal</keyword>